<evidence type="ECO:0000256" key="2">
    <source>
        <dbReference type="ARBA" id="ARBA00022980"/>
    </source>
</evidence>
<feature type="domain" description="Large ribosomal subunit protein uL15/eL18" evidence="7">
    <location>
        <begin position="22"/>
        <end position="90"/>
    </location>
</feature>
<evidence type="ECO:0000256" key="4">
    <source>
        <dbReference type="ARBA" id="ARBA00035497"/>
    </source>
</evidence>
<accession>A0A0H4T8N7</accession>
<dbReference type="SUPFAM" id="SSF52080">
    <property type="entry name" value="Ribosomal proteins L15p and L18e"/>
    <property type="match status" value="1"/>
</dbReference>
<evidence type="ECO:0000256" key="5">
    <source>
        <dbReference type="RuleBase" id="RU003888"/>
    </source>
</evidence>
<evidence type="ECO:0000259" key="7">
    <source>
        <dbReference type="Pfam" id="PF00828"/>
    </source>
</evidence>
<name>A0A0H4T8N7_9DELT</name>
<dbReference type="InterPro" id="IPR005749">
    <property type="entry name" value="Ribosomal_uL15_bac-type"/>
</dbReference>
<keyword evidence="2 5" id="KW-0689">Ribosomal protein</keyword>
<gene>
    <name evidence="8" type="primary">rplO</name>
</gene>
<dbReference type="EMBL" id="KT007031">
    <property type="protein sequence ID" value="AKQ04196.1"/>
    <property type="molecule type" value="Genomic_DNA"/>
</dbReference>
<dbReference type="GO" id="GO:0003735">
    <property type="term" value="F:structural constituent of ribosome"/>
    <property type="evidence" value="ECO:0007669"/>
    <property type="project" value="InterPro"/>
</dbReference>
<dbReference type="InterPro" id="IPR001196">
    <property type="entry name" value="Ribosomal_uL15_CS"/>
</dbReference>
<dbReference type="AlphaFoldDB" id="A0A0H4T8N7"/>
<dbReference type="PROSITE" id="PS00475">
    <property type="entry name" value="RIBOSOMAL_L15"/>
    <property type="match status" value="1"/>
</dbReference>
<dbReference type="Pfam" id="PF00828">
    <property type="entry name" value="Ribosomal_L27A"/>
    <property type="match status" value="1"/>
</dbReference>
<evidence type="ECO:0000256" key="3">
    <source>
        <dbReference type="ARBA" id="ARBA00023274"/>
    </source>
</evidence>
<dbReference type="GO" id="GO:0022625">
    <property type="term" value="C:cytosolic large ribosomal subunit"/>
    <property type="evidence" value="ECO:0007669"/>
    <property type="project" value="TreeGrafter"/>
</dbReference>
<evidence type="ECO:0000256" key="6">
    <source>
        <dbReference type="RuleBase" id="RU003889"/>
    </source>
</evidence>
<dbReference type="InterPro" id="IPR036227">
    <property type="entry name" value="Ribosomal_uL15/eL18_sf"/>
</dbReference>
<sequence>MPLQRRVPKRGFRKPFRKSAAVINLGQLEVFASGSDVTPELMVERGLIHAGDGRVKILGDGSLSKPLTVRAHGFSSKAKEKIEALGGKAELLP</sequence>
<dbReference type="GO" id="GO:0006412">
    <property type="term" value="P:translation"/>
    <property type="evidence" value="ECO:0007669"/>
    <property type="project" value="InterPro"/>
</dbReference>
<evidence type="ECO:0000313" key="8">
    <source>
        <dbReference type="EMBL" id="AKQ04196.1"/>
    </source>
</evidence>
<dbReference type="PANTHER" id="PTHR12934">
    <property type="entry name" value="50S RIBOSOMAL PROTEIN L15"/>
    <property type="match status" value="1"/>
</dbReference>
<evidence type="ECO:0000256" key="1">
    <source>
        <dbReference type="ARBA" id="ARBA00007320"/>
    </source>
</evidence>
<keyword evidence="3 5" id="KW-0687">Ribonucleoprotein</keyword>
<dbReference type="InterPro" id="IPR021131">
    <property type="entry name" value="Ribosomal_uL15/eL18"/>
</dbReference>
<comment type="similarity">
    <text evidence="1 5">Belongs to the universal ribosomal protein uL15 family.</text>
</comment>
<dbReference type="PANTHER" id="PTHR12934:SF11">
    <property type="entry name" value="LARGE RIBOSOMAL SUBUNIT PROTEIN UL15M"/>
    <property type="match status" value="1"/>
</dbReference>
<reference evidence="8" key="1">
    <citation type="journal article" date="2015" name="ISME J.">
        <title>Aquifer environment selects for microbial species cohorts in sediment and groundwater.</title>
        <authorList>
            <person name="Hug L.A."/>
            <person name="Thomas B.C."/>
            <person name="Brown C.T."/>
            <person name="Frischkorn K.R."/>
            <person name="Williams K.H."/>
            <person name="Tringe S.G."/>
            <person name="Banfield J.F."/>
        </authorList>
    </citation>
    <scope>NUCLEOTIDE SEQUENCE</scope>
</reference>
<proteinExistence type="inferred from homology"/>
<organism evidence="8">
    <name type="scientific">uncultured delta proteobacterium Rifle_16ft_4_minimus_4275</name>
    <dbReference type="NCBI Taxonomy" id="1665183"/>
    <lineage>
        <taxon>Bacteria</taxon>
        <taxon>Deltaproteobacteria</taxon>
        <taxon>environmental samples</taxon>
    </lineage>
</organism>
<dbReference type="Gene3D" id="3.100.10.10">
    <property type="match status" value="1"/>
</dbReference>
<protein>
    <recommendedName>
        <fullName evidence="4 6">50S ribosomal protein L15</fullName>
    </recommendedName>
</protein>